<dbReference type="AlphaFoldDB" id="A0A0C1R0Z6"/>
<evidence type="ECO:0000313" key="2">
    <source>
        <dbReference type="EMBL" id="KIE11294.1"/>
    </source>
</evidence>
<protein>
    <submittedName>
        <fullName evidence="2">Uncharacterized protein</fullName>
    </submittedName>
</protein>
<feature type="region of interest" description="Disordered" evidence="1">
    <location>
        <begin position="59"/>
        <end position="81"/>
    </location>
</feature>
<name>A0A0C1R0Z6_9CYAN</name>
<evidence type="ECO:0000256" key="1">
    <source>
        <dbReference type="SAM" id="MobiDB-lite"/>
    </source>
</evidence>
<organism evidence="2">
    <name type="scientific">Tolypothrix bouteillei VB521301</name>
    <dbReference type="NCBI Taxonomy" id="1479485"/>
    <lineage>
        <taxon>Bacteria</taxon>
        <taxon>Bacillati</taxon>
        <taxon>Cyanobacteriota</taxon>
        <taxon>Cyanophyceae</taxon>
        <taxon>Nostocales</taxon>
        <taxon>Tolypothrichaceae</taxon>
        <taxon>Tolypothrix</taxon>
    </lineage>
</organism>
<sequence length="81" mass="9226">MYPNPSPNTARALENCRERQAPCRGGKNGKTQQVLPVIVGIGHYQEHLKQSFVRLAPSKHSELCSSRNREYSNSPKYKEQE</sequence>
<dbReference type="EMBL" id="JHEG02000048">
    <property type="protein sequence ID" value="KIE11294.1"/>
    <property type="molecule type" value="Genomic_DNA"/>
</dbReference>
<proteinExistence type="predicted"/>
<gene>
    <name evidence="2" type="ORF">DA73_0223240</name>
</gene>
<accession>A0A0C1R0Z6</accession>
<comment type="caution">
    <text evidence="2">The sequence shown here is derived from an EMBL/GenBank/DDBJ whole genome shotgun (WGS) entry which is preliminary data.</text>
</comment>
<reference evidence="2" key="1">
    <citation type="journal article" date="2015" name="Genome Announc.">
        <title>Draft Genome Sequence of Tolypothrix boutellei Strain VB521301.</title>
        <authorList>
            <person name="Chandrababunaidu M.M."/>
            <person name="Singh D."/>
            <person name="Sen D."/>
            <person name="Bhan S."/>
            <person name="Das S."/>
            <person name="Gupta A."/>
            <person name="Adhikary S.P."/>
            <person name="Tripathy S."/>
        </authorList>
    </citation>
    <scope>NUCLEOTIDE SEQUENCE</scope>
    <source>
        <strain evidence="2">VB521301</strain>
    </source>
</reference>
<dbReference type="STRING" id="1479485.DA73_0223240"/>